<evidence type="ECO:0000313" key="2">
    <source>
        <dbReference type="Proteomes" id="UP000016649"/>
    </source>
</evidence>
<keyword evidence="2" id="KW-1185">Reference proteome</keyword>
<name>A0ABN0NZ33_TRELE</name>
<dbReference type="RefSeq" id="WP_021687403.1">
    <property type="nucleotide sequence ID" value="NZ_KI260566.1"/>
</dbReference>
<dbReference type="EMBL" id="AWVH01000030">
    <property type="protein sequence ID" value="ERJ93192.1"/>
    <property type="molecule type" value="Genomic_DNA"/>
</dbReference>
<comment type="caution">
    <text evidence="1">The sequence shown here is derived from an EMBL/GenBank/DDBJ whole genome shotgun (WGS) entry which is preliminary data.</text>
</comment>
<reference evidence="1 2" key="1">
    <citation type="submission" date="2013-08" db="EMBL/GenBank/DDBJ databases">
        <authorList>
            <person name="Weinstock G."/>
            <person name="Sodergren E."/>
            <person name="Wylie T."/>
            <person name="Fulton L."/>
            <person name="Fulton R."/>
            <person name="Fronick C."/>
            <person name="O'Laughlin M."/>
            <person name="Godfrey J."/>
            <person name="Miner T."/>
            <person name="Herter B."/>
            <person name="Appelbaum E."/>
            <person name="Cordes M."/>
            <person name="Lek S."/>
            <person name="Wollam A."/>
            <person name="Pepin K.H."/>
            <person name="Palsikar V.B."/>
            <person name="Mitreva M."/>
            <person name="Wilson R.K."/>
        </authorList>
    </citation>
    <scope>NUCLEOTIDE SEQUENCE [LARGE SCALE GENOMIC DNA]</scope>
    <source>
        <strain evidence="1 2">ATCC 700332</strain>
    </source>
</reference>
<proteinExistence type="predicted"/>
<dbReference type="InterPro" id="IPR047647">
    <property type="entry name" value="ISAs1_transpos"/>
</dbReference>
<protein>
    <recommendedName>
        <fullName evidence="3">Transposase IS4-like domain-containing protein</fullName>
    </recommendedName>
</protein>
<gene>
    <name evidence="1" type="ORF">HMPREF9193_01192</name>
</gene>
<dbReference type="PANTHER" id="PTHR30298:SF0">
    <property type="entry name" value="PROTEIN YBFL-RELATED"/>
    <property type="match status" value="1"/>
</dbReference>
<dbReference type="PANTHER" id="PTHR30298">
    <property type="entry name" value="H REPEAT-ASSOCIATED PREDICTED TRANSPOSASE"/>
    <property type="match status" value="1"/>
</dbReference>
<dbReference type="Proteomes" id="UP000016649">
    <property type="component" value="Unassembled WGS sequence"/>
</dbReference>
<dbReference type="NCBIfam" id="NF033564">
    <property type="entry name" value="transpos_ISAs1"/>
    <property type="match status" value="1"/>
</dbReference>
<accession>A0ABN0NZ33</accession>
<evidence type="ECO:0000313" key="1">
    <source>
        <dbReference type="EMBL" id="ERJ93192.1"/>
    </source>
</evidence>
<organism evidence="1 2">
    <name type="scientific">Treponema lecithinolyticum ATCC 700332</name>
    <dbReference type="NCBI Taxonomy" id="1321815"/>
    <lineage>
        <taxon>Bacteria</taxon>
        <taxon>Pseudomonadati</taxon>
        <taxon>Spirochaetota</taxon>
        <taxon>Spirochaetia</taxon>
        <taxon>Spirochaetales</taxon>
        <taxon>Treponemataceae</taxon>
        <taxon>Treponema</taxon>
    </lineage>
</organism>
<dbReference type="InterPro" id="IPR051698">
    <property type="entry name" value="Transposase_11-like"/>
</dbReference>
<sequence length="129" mass="15272">MFQSNQQTLKADIEEYVQDDKLRAKMNSVSKTEKGDGRIETRSAFTTNDASWMPGDRQWPGLKCIGAIKTHFEYKGKVTEEWHYYISSKELTAADLLHHARMEWGVETMHWLLDVRYREDYFRAQKVHK</sequence>
<evidence type="ECO:0008006" key="3">
    <source>
        <dbReference type="Google" id="ProtNLM"/>
    </source>
</evidence>